<feature type="compositionally biased region" description="Polar residues" evidence="2">
    <location>
        <begin position="320"/>
        <end position="341"/>
    </location>
</feature>
<feature type="compositionally biased region" description="Low complexity" evidence="2">
    <location>
        <begin position="528"/>
        <end position="542"/>
    </location>
</feature>
<feature type="compositionally biased region" description="Polar residues" evidence="2">
    <location>
        <begin position="360"/>
        <end position="369"/>
    </location>
</feature>
<feature type="compositionally biased region" description="Polar residues" evidence="2">
    <location>
        <begin position="12"/>
        <end position="21"/>
    </location>
</feature>
<feature type="compositionally biased region" description="Acidic residues" evidence="2">
    <location>
        <begin position="659"/>
        <end position="679"/>
    </location>
</feature>
<evidence type="ECO:0000256" key="2">
    <source>
        <dbReference type="SAM" id="MobiDB-lite"/>
    </source>
</evidence>
<feature type="compositionally biased region" description="Polar residues" evidence="2">
    <location>
        <begin position="247"/>
        <end position="256"/>
    </location>
</feature>
<feature type="compositionally biased region" description="Low complexity" evidence="2">
    <location>
        <begin position="257"/>
        <end position="279"/>
    </location>
</feature>
<feature type="region of interest" description="Disordered" evidence="2">
    <location>
        <begin position="708"/>
        <end position="751"/>
    </location>
</feature>
<feature type="compositionally biased region" description="Low complexity" evidence="2">
    <location>
        <begin position="221"/>
        <end position="239"/>
    </location>
</feature>
<keyword evidence="4" id="KW-1185">Reference proteome</keyword>
<evidence type="ECO:0000256" key="1">
    <source>
        <dbReference type="SAM" id="Coils"/>
    </source>
</evidence>
<keyword evidence="1" id="KW-0175">Coiled coil</keyword>
<feature type="region of interest" description="Disordered" evidence="2">
    <location>
        <begin position="774"/>
        <end position="806"/>
    </location>
</feature>
<feature type="compositionally biased region" description="Basic and acidic residues" evidence="2">
    <location>
        <begin position="587"/>
        <end position="599"/>
    </location>
</feature>
<protein>
    <submittedName>
        <fullName evidence="3">Uncharacterized protein</fullName>
    </submittedName>
</protein>
<feature type="region of interest" description="Disordered" evidence="2">
    <location>
        <begin position="574"/>
        <end position="695"/>
    </location>
</feature>
<feature type="region of interest" description="Disordered" evidence="2">
    <location>
        <begin position="214"/>
        <end position="302"/>
    </location>
</feature>
<accession>A0A5C3DP01</accession>
<feature type="compositionally biased region" description="Polar residues" evidence="2">
    <location>
        <begin position="792"/>
        <end position="801"/>
    </location>
</feature>
<feature type="compositionally biased region" description="Polar residues" evidence="2">
    <location>
        <begin position="632"/>
        <end position="655"/>
    </location>
</feature>
<feature type="region of interest" description="Disordered" evidence="2">
    <location>
        <begin position="318"/>
        <end position="427"/>
    </location>
</feature>
<feature type="compositionally biased region" description="Basic and acidic residues" evidence="2">
    <location>
        <begin position="280"/>
        <end position="289"/>
    </location>
</feature>
<name>A0A5C3DP01_9BASI</name>
<feature type="compositionally biased region" description="Low complexity" evidence="2">
    <location>
        <begin position="407"/>
        <end position="422"/>
    </location>
</feature>
<feature type="compositionally biased region" description="Basic and acidic residues" evidence="2">
    <location>
        <begin position="708"/>
        <end position="731"/>
    </location>
</feature>
<sequence>MLDQEHTAGASRASTPLSNSAEIVTARKISRKVAQAAPITHYRRHSKSNSVELRKHTQSKEAHEPSAPASVGAVAVAAAGGSPRIMPSPVPPPTSALPPTPAGLGGVSASPTLGGGYGLTYRGSAGSSLAASSLLARSIRKTFRHLSAGLTAEEHTELVQKILSDLRPALPSTTVRPFSRASRPNSLVASPPTTKMTITIAKPEPVEEIADATAATEKRLSASSQGTTSSSVGSQCSQASDEKLGMSQISTLASDFSTPQLSQSRTPTPTTPASPMSRTNTDDKVKGNETTDTVAANGDKALLTPTDALESLRVLENGFERSNPNSPLDATFATKDSNLSQTTAVASPTTAVAGDKEAKVSSSNTSGTASPPRLHKRDSSYRKSVPTLEELTNGKKGLGISQQKDTSSSAASSVRASSPSSANTETPSWISSLTTLEAIRVLAFQQSVDTASTTATPKSPTIPIIPSTATAADEVSALRYALTFTLARADKLAEALNRVSEDKIKVETELEILRRNVLSMLGSKTMFSGAAPQSASSTSSQGHYESSNGGVGRHGAVDGDIVEEEDLDHFVDAQSRQTPVPMYPAASRKEAQPARRGDAMSRPPRATRAAKPVPTCAPPAKPSGGVSIASLRKNNPSISTSPAVTQRYTPSTRRGGQSVEDEAEFTDEDEDDEEDDDFDMYPFGAPIQRGPAPEVSMTDFLNASRMSKSEIEEHDARREMEQRGHSDEADRFYSASSTSSHAPLAGGGSMRSLDSHRRGFFKGITKLVDQERVKRTNRRTSLASKPSVVSLAPSNSLSRDSSLVGGRRSASTTNIIRNMPSHNNFNLTYDEESIIPTFPGSVGRSSDRRQKTMSMSNSLRESLEKQSLREAGIRQDQKAANGRKWGGNAFAVPLI</sequence>
<evidence type="ECO:0000313" key="3">
    <source>
        <dbReference type="EMBL" id="SPO19963.1"/>
    </source>
</evidence>
<dbReference type="AlphaFoldDB" id="A0A5C3DP01"/>
<reference evidence="3 4" key="1">
    <citation type="submission" date="2018-03" db="EMBL/GenBank/DDBJ databases">
        <authorList>
            <person name="Guldener U."/>
        </authorList>
    </citation>
    <scope>NUCLEOTIDE SEQUENCE [LARGE SCALE GENOMIC DNA]</scope>
    <source>
        <strain evidence="3 4">NBRC100155</strain>
    </source>
</reference>
<feature type="compositionally biased region" description="Basic and acidic residues" evidence="2">
    <location>
        <begin position="52"/>
        <end position="64"/>
    </location>
</feature>
<proteinExistence type="predicted"/>
<dbReference type="OrthoDB" id="2554357at2759"/>
<dbReference type="EMBL" id="OOIN01000001">
    <property type="protein sequence ID" value="SPO19963.1"/>
    <property type="molecule type" value="Genomic_DNA"/>
</dbReference>
<feature type="region of interest" description="Disordered" evidence="2">
    <location>
        <begin position="34"/>
        <end position="70"/>
    </location>
</feature>
<evidence type="ECO:0000313" key="4">
    <source>
        <dbReference type="Proteomes" id="UP000324022"/>
    </source>
</evidence>
<dbReference type="Proteomes" id="UP000324022">
    <property type="component" value="Unassembled WGS sequence"/>
</dbReference>
<feature type="compositionally biased region" description="Low complexity" evidence="2">
    <location>
        <begin position="342"/>
        <end position="353"/>
    </location>
</feature>
<gene>
    <name evidence="3" type="ORF">UTRI_00355_B</name>
</gene>
<feature type="region of interest" description="Disordered" evidence="2">
    <location>
        <begin position="838"/>
        <end position="865"/>
    </location>
</feature>
<feature type="region of interest" description="Disordered" evidence="2">
    <location>
        <begin position="1"/>
        <end position="21"/>
    </location>
</feature>
<feature type="coiled-coil region" evidence="1">
    <location>
        <begin position="489"/>
        <end position="516"/>
    </location>
</feature>
<feature type="region of interest" description="Disordered" evidence="2">
    <location>
        <begin position="528"/>
        <end position="556"/>
    </location>
</feature>
<organism evidence="3 4">
    <name type="scientific">Ustilago trichophora</name>
    <dbReference type="NCBI Taxonomy" id="86804"/>
    <lineage>
        <taxon>Eukaryota</taxon>
        <taxon>Fungi</taxon>
        <taxon>Dikarya</taxon>
        <taxon>Basidiomycota</taxon>
        <taxon>Ustilaginomycotina</taxon>
        <taxon>Ustilaginomycetes</taxon>
        <taxon>Ustilaginales</taxon>
        <taxon>Ustilaginaceae</taxon>
        <taxon>Ustilago</taxon>
    </lineage>
</organism>